<sequence>MPTVNSTTNQPSVSKTTATSDISTPQEHDIWFDAIDLLEMNETWFDASDRDHADLASAEAAADFRVPFTEDCRRGVQQLIRTLGEYEESKMLSACVSKILPGTPASLVMAANSLYTALTEKRNIDAAALHALGIASWCLPDNMNIVSQLAAFIRDTVTGWTDGTCLQQFLNSEENHFPAHLYTALAVTAIVAGRWMKDEGAPKRGVLKVPAFMANLFIRASHYWNALGDMARNDTSSSRVSSGITQSPQRVSAFEVDTSIKMTGYVCDASVDCLSSSPSITAFSSNSTTNPEAYTQAMVHNKPPSAPDKAERLSVAEQAHSLAMEKLRQESGLTDLLYCATHKTETRQQTNEKVITDTYFNTKCDGIAYPEPLRKTAENTVVRKNEPETEIIPPVTNDGGDKPLLPVTGMAVALPVAASQMRPGWVKYVPVTVTGLTGVLMLGKSLWWAYNRLAWNDREKNDPGLLKTNSTHKQDGVQAASMLGGNHREKSDPGLLKTTSSNEQDGVQAASFGVNHREKSDPGLLKTTSSYKQDGVQAASVLDGNLKSNPYIKQSLEEKNAKKKKKELISPEKAYTQEGVREKILDAMHDYSAVFTDEKTINYLQMDADINKKGIKSDGTVDSDYFLDKKSFFQLVENKILGIKDDEKQNESAKFVRLLLKKILSRKGIMKKINGVSYVKTPKALTMLFTSMLGNLRVFDHDAFYEDFSKEDVQKFTGLKIMQRNLDNYMQKKIRGKNFKQIKKIKDRKYHIDKLNMNFKYKFMNYLLLPYLDKKSDCYEIIKKDVSENIKAYTQKDIILKVFDVVENEIKKTISLPLSYMDNDSPIGQHVNKLTQVIRKVQTVFGGLYDFDSKGSVDDSSVKAIREKIKSVYFLLGENGGNPNYRNELDKLSAINNMFKEQTEHQHEGNGFIKSDIGGEYAILLERYQEAFNSKFDDCLSNKDDKDIISTPVEIKNSNDAFMSQMQIIIKEISSKTEVVDNDFNIALGKFHRGELSKQDFNKYRHSIINLFVSEYVLPSLSDPKLRTEFSTILLSKVTGVDIQKINSVSEEGLLSSGFFYNMKKESQALYNNKITKEIEVAIDLIKSKNPGPYRKKLIDAIENGKLSLFSKSQRNSIVDSELTLAIKIVSAELDANDDVKSFTEKVITSKINELENIKKVVEGEIYKVGVSKELFDKNLQKLKDVNTQLLNMKIELRERYEAINYMDSIVSECSVVNDEYVSPYMPLQQSKYAKDNIEDVKIAAVKHLYKITESSSDKHERLKYLNLYNAIVVSGKPEAYHVQNLAAMYWSVFYNSSFKNDIHSIMKYFDNTNVDNKRLNFSGIVNSDSEKMKIKALISYISTSRIRVLFKNAHSTAEHLEQIAEGFYLPSTYFSIKDIKRRSEIPGHSFSEFSSQFTKMYTSQNMDKDVTQISGARFRKSGIDVKQLDLPPKKVYTYKHLSRPGNNYKAPPRDDDVVIVITQDNSVIISVAFDNKSAVRYIPPVDHEPKLGEIDAIVKDLAPYSLEYYDKRHKDIDKEVTDSIIKSVNLFYSKEDEFTYSFVDNNPNTNYLVMDCDSLSISDNEVSTDIYSWGKRELLVLEKTSPDENGSVESILHRQIKNTLYEKIEMMKVVYNDAEDVLGEILTYAPIPFISFALVARKIINGMPVTKSDVAAMVIDTVTNIDLPIKVTSLIKTALIDNVDNEIKSLVLHDADLAVAESQIKDAVRIGISKSIADEPLTSMIKSDKIIIPKPAELERSFNNYQMDSTGNFVSSSCDSLDATLHNLEGKIDEGISMSDGIYYNKLRERVGKKNLELIGIDFKNIWPRSMIFQADIDAVINDVEQAGQNAVVQYNNAYHAYQQKVADSYVRFIPDGHTPQEVYADFITDGYAMYGYGNIGVENLRHIDGALHRNANFIIQSFVSTDTLVSKSNHIFQEAFRLDGGGLLRNQLRDDVRRMWAELTEQQVDDILASLSSRSYHVNHMTAMTVNNNFSNVCFFGAEAGGEVDAGHLLVGKVYPTDAGKTVFMNVAAPNLAPHRTVMHEMSHFVGTLDYIYLSDSFIGTMTPISQKLGEWKNVNSVVEMIQVVPDYEIRTFFDMRQDEFVGQPHYQAAFEISRSPNFVTDFIKNNADSYVEFIEYMDKKYTVNEDGAVIINPAYRNIRSASSSEDDKVINMRKILLKMLFSQSRPQFGTVTKDGGH</sequence>
<dbReference type="OrthoDB" id="6522560at2"/>
<evidence type="ECO:0000313" key="3">
    <source>
        <dbReference type="Proteomes" id="UP000279457"/>
    </source>
</evidence>
<organism evidence="2 3">
    <name type="scientific">Erwinia psidii</name>
    <dbReference type="NCBI Taxonomy" id="69224"/>
    <lineage>
        <taxon>Bacteria</taxon>
        <taxon>Pseudomonadati</taxon>
        <taxon>Pseudomonadota</taxon>
        <taxon>Gammaproteobacteria</taxon>
        <taxon>Enterobacterales</taxon>
        <taxon>Erwiniaceae</taxon>
        <taxon>Erwinia</taxon>
    </lineage>
</organism>
<proteinExistence type="predicted"/>
<feature type="region of interest" description="Disordered" evidence="1">
    <location>
        <begin position="1"/>
        <end position="21"/>
    </location>
</feature>
<dbReference type="RefSeq" id="WP_124231272.1">
    <property type="nucleotide sequence ID" value="NZ_RHHM01000001.1"/>
</dbReference>
<accession>A0A3N6SIQ1</accession>
<keyword evidence="3" id="KW-1185">Reference proteome</keyword>
<protein>
    <submittedName>
        <fullName evidence="2">Uncharacterized protein</fullName>
    </submittedName>
</protein>
<feature type="region of interest" description="Disordered" evidence="1">
    <location>
        <begin position="482"/>
        <end position="501"/>
    </location>
</feature>
<evidence type="ECO:0000256" key="1">
    <source>
        <dbReference type="SAM" id="MobiDB-lite"/>
    </source>
</evidence>
<feature type="region of interest" description="Disordered" evidence="1">
    <location>
        <begin position="510"/>
        <end position="530"/>
    </location>
</feature>
<dbReference type="EMBL" id="RHHM01000001">
    <property type="protein sequence ID" value="RQM39823.1"/>
    <property type="molecule type" value="Genomic_DNA"/>
</dbReference>
<evidence type="ECO:0000313" key="2">
    <source>
        <dbReference type="EMBL" id="RQM39823.1"/>
    </source>
</evidence>
<reference evidence="2 3" key="1">
    <citation type="submission" date="2018-10" db="EMBL/GenBank/DDBJ databases">
        <title>Draft genome sequence for the type isolate of Erwinia psidii, agent causal of bacterial blight in guava (Psidium guajava) and wilt and die-back of Eucalyptus spp.</title>
        <authorList>
            <person name="Hermenegildo P.S."/>
            <person name="Santos S.A."/>
            <person name="Guimaraes L.M.S."/>
            <person name="Vidigal P.M.P."/>
            <person name="Pereira I.C."/>
            <person name="Badel J.L."/>
            <person name="Alfenas-Zerbini P."/>
            <person name="Ferreira M.A.S.V."/>
            <person name="Alfenas A.C."/>
        </authorList>
    </citation>
    <scope>NUCLEOTIDE SEQUENCE [LARGE SCALE GENOMIC DNA]</scope>
    <source>
        <strain evidence="2 3">IBSBF 435</strain>
    </source>
</reference>
<comment type="caution">
    <text evidence="2">The sequence shown here is derived from an EMBL/GenBank/DDBJ whole genome shotgun (WGS) entry which is preliminary data.</text>
</comment>
<gene>
    <name evidence="2" type="ORF">EB241_00460</name>
</gene>
<dbReference type="Proteomes" id="UP000279457">
    <property type="component" value="Unassembled WGS sequence"/>
</dbReference>
<name>A0A3N6SIQ1_9GAMM</name>